<gene>
    <name evidence="3" type="ORF">S03H2_48996</name>
</gene>
<dbReference type="InterPro" id="IPR004107">
    <property type="entry name" value="Integrase_SAM-like_N"/>
</dbReference>
<dbReference type="AlphaFoldDB" id="X1HHJ0"/>
<comment type="caution">
    <text evidence="3">The sequence shown here is derived from an EMBL/GenBank/DDBJ whole genome shotgun (WGS) entry which is preliminary data.</text>
</comment>
<reference evidence="3" key="1">
    <citation type="journal article" date="2014" name="Front. Microbiol.">
        <title>High frequency of phylogenetically diverse reductive dehalogenase-homologous genes in deep subseafloor sedimentary metagenomes.</title>
        <authorList>
            <person name="Kawai M."/>
            <person name="Futagami T."/>
            <person name="Toyoda A."/>
            <person name="Takaki Y."/>
            <person name="Nishi S."/>
            <person name="Hori S."/>
            <person name="Arai W."/>
            <person name="Tsubouchi T."/>
            <person name="Morono Y."/>
            <person name="Uchiyama I."/>
            <person name="Ito T."/>
            <person name="Fujiyama A."/>
            <person name="Inagaki F."/>
            <person name="Takami H."/>
        </authorList>
    </citation>
    <scope>NUCLEOTIDE SEQUENCE</scope>
    <source>
        <strain evidence="3">Expedition CK06-06</strain>
    </source>
</reference>
<dbReference type="Pfam" id="PF14659">
    <property type="entry name" value="Phage_int_SAM_3"/>
    <property type="match status" value="1"/>
</dbReference>
<feature type="non-terminal residue" evidence="3">
    <location>
        <position position="108"/>
    </location>
</feature>
<dbReference type="InterPro" id="IPR010998">
    <property type="entry name" value="Integrase_recombinase_N"/>
</dbReference>
<proteinExistence type="predicted"/>
<sequence>MKGSIRQRSKGSWEICLDAGRDPATGKRLRHFESVRGAKRDAQRRLRELLLNVEQGTYVKSDRLTVAQFLEEWLQDYVANNTAPRTAERYQEIVRAHLTSAFGSLPLL</sequence>
<feature type="domain" description="Integrase SAM-like N-terminal" evidence="2">
    <location>
        <begin position="65"/>
        <end position="107"/>
    </location>
</feature>
<evidence type="ECO:0000259" key="2">
    <source>
        <dbReference type="Pfam" id="PF14659"/>
    </source>
</evidence>
<keyword evidence="1" id="KW-0238">DNA-binding</keyword>
<organism evidence="3">
    <name type="scientific">marine sediment metagenome</name>
    <dbReference type="NCBI Taxonomy" id="412755"/>
    <lineage>
        <taxon>unclassified sequences</taxon>
        <taxon>metagenomes</taxon>
        <taxon>ecological metagenomes</taxon>
    </lineage>
</organism>
<protein>
    <recommendedName>
        <fullName evidence="2">Integrase SAM-like N-terminal domain-containing protein</fullName>
    </recommendedName>
</protein>
<dbReference type="Gene3D" id="1.10.150.130">
    <property type="match status" value="1"/>
</dbReference>
<accession>X1HHJ0</accession>
<dbReference type="GO" id="GO:0003677">
    <property type="term" value="F:DNA binding"/>
    <property type="evidence" value="ECO:0007669"/>
    <property type="project" value="UniProtKB-KW"/>
</dbReference>
<evidence type="ECO:0000313" key="3">
    <source>
        <dbReference type="EMBL" id="GAH68932.1"/>
    </source>
</evidence>
<evidence type="ECO:0000256" key="1">
    <source>
        <dbReference type="ARBA" id="ARBA00023125"/>
    </source>
</evidence>
<name>X1HHJ0_9ZZZZ</name>
<dbReference type="EMBL" id="BARU01030936">
    <property type="protein sequence ID" value="GAH68932.1"/>
    <property type="molecule type" value="Genomic_DNA"/>
</dbReference>
<dbReference type="GO" id="GO:0015074">
    <property type="term" value="P:DNA integration"/>
    <property type="evidence" value="ECO:0007669"/>
    <property type="project" value="InterPro"/>
</dbReference>